<evidence type="ECO:0008006" key="4">
    <source>
        <dbReference type="Google" id="ProtNLM"/>
    </source>
</evidence>
<evidence type="ECO:0000256" key="1">
    <source>
        <dbReference type="SAM" id="MobiDB-lite"/>
    </source>
</evidence>
<evidence type="ECO:0000313" key="3">
    <source>
        <dbReference type="Proteomes" id="UP000697710"/>
    </source>
</evidence>
<proteinExistence type="predicted"/>
<protein>
    <recommendedName>
        <fullName evidence="4">Zn-dependent PLC domain-containing protein</fullName>
    </recommendedName>
</protein>
<feature type="region of interest" description="Disordered" evidence="1">
    <location>
        <begin position="42"/>
        <end position="79"/>
    </location>
</feature>
<reference evidence="2" key="2">
    <citation type="journal article" date="2021" name="Microbiome">
        <title>Successional dynamics and alternative stable states in a saline activated sludge microbial community over 9 years.</title>
        <authorList>
            <person name="Wang Y."/>
            <person name="Ye J."/>
            <person name="Ju F."/>
            <person name="Liu L."/>
            <person name="Boyd J.A."/>
            <person name="Deng Y."/>
            <person name="Parks D.H."/>
            <person name="Jiang X."/>
            <person name="Yin X."/>
            <person name="Woodcroft B.J."/>
            <person name="Tyson G.W."/>
            <person name="Hugenholtz P."/>
            <person name="Polz M.F."/>
            <person name="Zhang T."/>
        </authorList>
    </citation>
    <scope>NUCLEOTIDE SEQUENCE</scope>
    <source>
        <strain evidence="2">HKST-UBA01</strain>
    </source>
</reference>
<gene>
    <name evidence="2" type="ORF">KC729_19345</name>
</gene>
<evidence type="ECO:0000313" key="2">
    <source>
        <dbReference type="EMBL" id="MCA9729848.1"/>
    </source>
</evidence>
<dbReference type="Gene3D" id="1.10.575.10">
    <property type="entry name" value="P1 Nuclease"/>
    <property type="match status" value="1"/>
</dbReference>
<feature type="non-terminal residue" evidence="2">
    <location>
        <position position="389"/>
    </location>
</feature>
<name>A0A956M2Q5_UNCEI</name>
<dbReference type="InterPro" id="IPR008947">
    <property type="entry name" value="PLipase_C/P1_nuclease_dom_sf"/>
</dbReference>
<feature type="compositionally biased region" description="Polar residues" evidence="1">
    <location>
        <begin position="45"/>
        <end position="62"/>
    </location>
</feature>
<accession>A0A956M2Q5</accession>
<dbReference type="EMBL" id="JAGQHR010000867">
    <property type="protein sequence ID" value="MCA9729848.1"/>
    <property type="molecule type" value="Genomic_DNA"/>
</dbReference>
<comment type="caution">
    <text evidence="2">The sequence shown here is derived from an EMBL/GenBank/DDBJ whole genome shotgun (WGS) entry which is preliminary data.</text>
</comment>
<dbReference type="AlphaFoldDB" id="A0A956M2Q5"/>
<organism evidence="2 3">
    <name type="scientific">Eiseniibacteriota bacterium</name>
    <dbReference type="NCBI Taxonomy" id="2212470"/>
    <lineage>
        <taxon>Bacteria</taxon>
        <taxon>Candidatus Eiseniibacteriota</taxon>
    </lineage>
</organism>
<dbReference type="Proteomes" id="UP000697710">
    <property type="component" value="Unassembled WGS sequence"/>
</dbReference>
<dbReference type="GO" id="GO:0016788">
    <property type="term" value="F:hydrolase activity, acting on ester bonds"/>
    <property type="evidence" value="ECO:0007669"/>
    <property type="project" value="InterPro"/>
</dbReference>
<reference evidence="2" key="1">
    <citation type="submission" date="2020-04" db="EMBL/GenBank/DDBJ databases">
        <authorList>
            <person name="Zhang T."/>
        </authorList>
    </citation>
    <scope>NUCLEOTIDE SEQUENCE</scope>
    <source>
        <strain evidence="2">HKST-UBA01</strain>
    </source>
</reference>
<dbReference type="SUPFAM" id="SSF48537">
    <property type="entry name" value="Phospholipase C/P1 nuclease"/>
    <property type="match status" value="1"/>
</dbReference>
<sequence>MPHPCRSRHSLFRSLAIPLVVIAFATLGRAILRSARVDAAGPSAASLTLDQTSAPDWTTAQRSPEAPTSPSDTGPPDTEPFYEVNTHRAISNVALRRPDCVVDTYLKNELLLTNGIFTSTSGGILATRLEEGAEHEDTETISRPRNHFYNPVTNGGLNDIFSGTSSLQWAYDNAGNQFDWRGARDAYYRSLTRPTQTERLNELANTFFALGHVIHLVEDLGQPQHTRNDAHITYFPGAPYEDYCHTNYGTAAAVGGLATAPLPSFTVMASPFSGIPDEFAAFWDTGQYTGQTAFAGFAATPGLAEFSNAYFLTDDTMFGTVRTVALRRPGTTPLVLRLTEALDNNSTAAKHRFAHPSIRNTNLASFYPTETRITLQREGEDETNPLHYV</sequence>